<evidence type="ECO:0000256" key="1">
    <source>
        <dbReference type="SAM" id="SignalP"/>
    </source>
</evidence>
<evidence type="ECO:0000313" key="2">
    <source>
        <dbReference type="EMBL" id="MTW33795.1"/>
    </source>
</evidence>
<name>A0ABW9SPK6_9BURK</name>
<keyword evidence="3" id="KW-1185">Reference proteome</keyword>
<dbReference type="RefSeq" id="WP_155435147.1">
    <property type="nucleotide sequence ID" value="NZ_JBHLXK010000005.1"/>
</dbReference>
<proteinExistence type="predicted"/>
<keyword evidence="1" id="KW-0732">Signal</keyword>
<sequence length="134" mass="14173">MLKKIVTLGSLMLAVSGSVWAGDGRVNLALEVERVAPVGGGITHVQSSAKQVLLDLDKKSVITFDNGWVVELLGKDATNAVDLALTIRESADARAKVLAQPRVLAKLGETSTIRWTNGEEKMALTVKPAEPAGK</sequence>
<reference evidence="2 3" key="1">
    <citation type="submission" date="2019-11" db="EMBL/GenBank/DDBJ databases">
        <title>Type strains purchased from KCTC, JCM and DSMZ.</title>
        <authorList>
            <person name="Lu H."/>
        </authorList>
    </citation>
    <scope>NUCLEOTIDE SEQUENCE [LARGE SCALE GENOMIC DNA]</scope>
    <source>
        <strain evidence="2 3">DSM 103461</strain>
    </source>
</reference>
<dbReference type="EMBL" id="WNKW01000003">
    <property type="protein sequence ID" value="MTW33795.1"/>
    <property type="molecule type" value="Genomic_DNA"/>
</dbReference>
<feature type="signal peptide" evidence="1">
    <location>
        <begin position="1"/>
        <end position="21"/>
    </location>
</feature>
<evidence type="ECO:0000313" key="3">
    <source>
        <dbReference type="Proteomes" id="UP000735592"/>
    </source>
</evidence>
<feature type="chain" id="PRO_5046206512" evidence="1">
    <location>
        <begin position="22"/>
        <end position="134"/>
    </location>
</feature>
<organism evidence="2 3">
    <name type="scientific">Pseudoduganella danionis</name>
    <dbReference type="NCBI Taxonomy" id="1890295"/>
    <lineage>
        <taxon>Bacteria</taxon>
        <taxon>Pseudomonadati</taxon>
        <taxon>Pseudomonadota</taxon>
        <taxon>Betaproteobacteria</taxon>
        <taxon>Burkholderiales</taxon>
        <taxon>Oxalobacteraceae</taxon>
        <taxon>Telluria group</taxon>
        <taxon>Pseudoduganella</taxon>
    </lineage>
</organism>
<comment type="caution">
    <text evidence="2">The sequence shown here is derived from an EMBL/GenBank/DDBJ whole genome shotgun (WGS) entry which is preliminary data.</text>
</comment>
<protein>
    <submittedName>
        <fullName evidence="2">Uncharacterized protein</fullName>
    </submittedName>
</protein>
<accession>A0ABW9SPK6</accession>
<gene>
    <name evidence="2" type="ORF">GM655_13330</name>
</gene>
<dbReference type="Proteomes" id="UP000735592">
    <property type="component" value="Unassembled WGS sequence"/>
</dbReference>